<dbReference type="Pfam" id="PF14529">
    <property type="entry name" value="Exo_endo_phos_2"/>
    <property type="match status" value="1"/>
</dbReference>
<reference evidence="2 3" key="1">
    <citation type="submission" date="2019-08" db="EMBL/GenBank/DDBJ databases">
        <title>The genome of the soybean aphid Biotype 1, its phylome, world population structure and adaptation to the North American continent.</title>
        <authorList>
            <person name="Giordano R."/>
            <person name="Donthu R.K."/>
            <person name="Hernandez A.G."/>
            <person name="Wright C.L."/>
            <person name="Zimin A.V."/>
        </authorList>
    </citation>
    <scope>NUCLEOTIDE SEQUENCE [LARGE SCALE GENOMIC DNA]</scope>
    <source>
        <tissue evidence="2">Whole aphids</tissue>
    </source>
</reference>
<protein>
    <recommendedName>
        <fullName evidence="1">Endonuclease/exonuclease/phosphatase domain-containing protein</fullName>
    </recommendedName>
</protein>
<dbReference type="GO" id="GO:0003824">
    <property type="term" value="F:catalytic activity"/>
    <property type="evidence" value="ECO:0007669"/>
    <property type="project" value="InterPro"/>
</dbReference>
<dbReference type="AlphaFoldDB" id="A0A6G0T5S8"/>
<comment type="caution">
    <text evidence="2">The sequence shown here is derived from an EMBL/GenBank/DDBJ whole genome shotgun (WGS) entry which is preliminary data.</text>
</comment>
<proteinExistence type="predicted"/>
<feature type="domain" description="Endonuclease/exonuclease/phosphatase" evidence="1">
    <location>
        <begin position="104"/>
        <end position="216"/>
    </location>
</feature>
<name>A0A6G0T5S8_APHGL</name>
<feature type="non-terminal residue" evidence="2">
    <location>
        <position position="1"/>
    </location>
</feature>
<dbReference type="SUPFAM" id="SSF56219">
    <property type="entry name" value="DNase I-like"/>
    <property type="match status" value="1"/>
</dbReference>
<dbReference type="PANTHER" id="PTHR33273">
    <property type="entry name" value="DOMAIN-CONTAINING PROTEIN, PUTATIVE-RELATED"/>
    <property type="match status" value="1"/>
</dbReference>
<organism evidence="2 3">
    <name type="scientific">Aphis glycines</name>
    <name type="common">Soybean aphid</name>
    <dbReference type="NCBI Taxonomy" id="307491"/>
    <lineage>
        <taxon>Eukaryota</taxon>
        <taxon>Metazoa</taxon>
        <taxon>Ecdysozoa</taxon>
        <taxon>Arthropoda</taxon>
        <taxon>Hexapoda</taxon>
        <taxon>Insecta</taxon>
        <taxon>Pterygota</taxon>
        <taxon>Neoptera</taxon>
        <taxon>Paraneoptera</taxon>
        <taxon>Hemiptera</taxon>
        <taxon>Sternorrhyncha</taxon>
        <taxon>Aphidomorpha</taxon>
        <taxon>Aphidoidea</taxon>
        <taxon>Aphididae</taxon>
        <taxon>Aphidini</taxon>
        <taxon>Aphis</taxon>
        <taxon>Aphis</taxon>
    </lineage>
</organism>
<dbReference type="PANTHER" id="PTHR33273:SF4">
    <property type="entry name" value="ENDONUCLEASE_EXONUCLEASE_PHOSPHATASE DOMAIN-CONTAINING PROTEIN"/>
    <property type="match status" value="1"/>
</dbReference>
<dbReference type="InterPro" id="IPR036691">
    <property type="entry name" value="Endo/exonu/phosph_ase_sf"/>
</dbReference>
<evidence type="ECO:0000313" key="2">
    <source>
        <dbReference type="EMBL" id="KAE9525798.1"/>
    </source>
</evidence>
<accession>A0A6G0T5S8</accession>
<sequence>TKKSLLILQFNANGLKNHINELQNVSHHKRIDIALITETHCTKHPNFHIPGYILLKVNHPDNTARGGVAIFIKSSIYFQPLPNYCHDHVHSCMILIKLNSTPITIGAFYSPPRHNITNIIFTDFFKIIKNNFIIGGDFNSKHHAWGCRANNPRGIVLQNFININSFNILSPPNTIYWPSSIRKKPDILDIFVAKKLSNLHCSVNNILGLNSDHSSVLLNISASKCSNCKKLPGIQDERLCMVCSLLEEDNIRAENNAQEKWNRKNKKQRKNNFYLTPNPHLKYLSLTKSNSKKTLPVLKNGSRFEELKGCRTNTFAGRVVFNITCAFDSLASLIMVSFCDSQKYSEMLDIFEKSDFINFICKIVNSEITSTSYSHRADLIIKSLTVEIKEMEYTTILVVCASTIGHVIDSLMEKYPSAKEISNCPVCKNINERKIMHFTFQINDDDNISKLQNFFDERLEKYFLICGHSLLPSITIVLISLLNAKIIDDFPCVSVTLS</sequence>
<dbReference type="EMBL" id="VYZN01000058">
    <property type="protein sequence ID" value="KAE9525798.1"/>
    <property type="molecule type" value="Genomic_DNA"/>
</dbReference>
<gene>
    <name evidence="2" type="ORF">AGLY_014024</name>
</gene>
<dbReference type="OrthoDB" id="6574225at2759"/>
<evidence type="ECO:0000313" key="3">
    <source>
        <dbReference type="Proteomes" id="UP000475862"/>
    </source>
</evidence>
<keyword evidence="3" id="KW-1185">Reference proteome</keyword>
<dbReference type="InterPro" id="IPR005135">
    <property type="entry name" value="Endo/exonuclease/phosphatase"/>
</dbReference>
<evidence type="ECO:0000259" key="1">
    <source>
        <dbReference type="Pfam" id="PF14529"/>
    </source>
</evidence>
<dbReference type="Gene3D" id="3.60.10.10">
    <property type="entry name" value="Endonuclease/exonuclease/phosphatase"/>
    <property type="match status" value="1"/>
</dbReference>
<dbReference type="Proteomes" id="UP000475862">
    <property type="component" value="Unassembled WGS sequence"/>
</dbReference>